<dbReference type="GO" id="GO:0003677">
    <property type="term" value="F:DNA binding"/>
    <property type="evidence" value="ECO:0007669"/>
    <property type="project" value="InterPro"/>
</dbReference>
<dbReference type="Gene3D" id="1.10.260.40">
    <property type="entry name" value="lambda repressor-like DNA-binding domains"/>
    <property type="match status" value="1"/>
</dbReference>
<dbReference type="Pfam" id="PF24250">
    <property type="entry name" value="HVO_2718"/>
    <property type="match status" value="1"/>
</dbReference>
<proteinExistence type="predicted"/>
<gene>
    <name evidence="4" type="ORF">J07HQW2_01532</name>
</gene>
<feature type="domain" description="MJ0586 N-terminal zinc binding" evidence="3">
    <location>
        <begin position="16"/>
        <end position="49"/>
    </location>
</feature>
<evidence type="ECO:0000259" key="2">
    <source>
        <dbReference type="Pfam" id="PF24250"/>
    </source>
</evidence>
<feature type="region of interest" description="Disordered" evidence="1">
    <location>
        <begin position="1"/>
        <end position="21"/>
    </location>
</feature>
<dbReference type="RefSeq" id="WP_021054576.1">
    <property type="nucleotide sequence ID" value="NZ_KE356561.1"/>
</dbReference>
<dbReference type="eggNOG" id="arCOG01863">
    <property type="taxonomic scope" value="Archaea"/>
</dbReference>
<evidence type="ECO:0000259" key="3">
    <source>
        <dbReference type="Pfam" id="PF26602"/>
    </source>
</evidence>
<dbReference type="STRING" id="1238425.J07HQW2_01532"/>
<dbReference type="InterPro" id="IPR057937">
    <property type="entry name" value="HVO_2718-like_HTH"/>
</dbReference>
<dbReference type="AlphaFoldDB" id="U1PMW7"/>
<name>U1PMW7_9EURY</name>
<sequence length="178" mass="18710">MPKYSTGSGGGSGDGDSCELCGQSTATLTQANVAGAELLVCQECAPHDDAGAGPGSAGNSHGGNSNEQRSDDEPSRQKRAVQQHARMHDQATGDSRHWEREGTNYEQDQLPYLVSEYGEIAASARQADGFTVDELATELEVESGDILAVEQGRATRAGIGGSLIRELESTLDITLVDE</sequence>
<protein>
    <submittedName>
        <fullName evidence="4">Putative eukaryotic MBF1-like transcription factor</fullName>
    </submittedName>
</protein>
<evidence type="ECO:0000313" key="5">
    <source>
        <dbReference type="Proteomes" id="UP000030710"/>
    </source>
</evidence>
<evidence type="ECO:0000313" key="4">
    <source>
        <dbReference type="EMBL" id="ERG95087.1"/>
    </source>
</evidence>
<feature type="domain" description="Transcription regulator HVO-2718-like helix-turn-helix" evidence="2">
    <location>
        <begin position="106"/>
        <end position="178"/>
    </location>
</feature>
<feature type="region of interest" description="Disordered" evidence="1">
    <location>
        <begin position="46"/>
        <end position="106"/>
    </location>
</feature>
<dbReference type="EMBL" id="KE356561">
    <property type="protein sequence ID" value="ERG95087.1"/>
    <property type="molecule type" value="Genomic_DNA"/>
</dbReference>
<organism evidence="4 5">
    <name type="scientific">Haloquadratum walsbyi J07HQW2</name>
    <dbReference type="NCBI Taxonomy" id="1238425"/>
    <lineage>
        <taxon>Archaea</taxon>
        <taxon>Methanobacteriati</taxon>
        <taxon>Methanobacteriota</taxon>
        <taxon>Stenosarchaea group</taxon>
        <taxon>Halobacteria</taxon>
        <taxon>Halobacteriales</taxon>
        <taxon>Haloferacaceae</taxon>
        <taxon>Haloquadratum</taxon>
    </lineage>
</organism>
<dbReference type="Proteomes" id="UP000030710">
    <property type="component" value="Unassembled WGS sequence"/>
</dbReference>
<dbReference type="Pfam" id="PF26602">
    <property type="entry name" value="HVO_2718_N"/>
    <property type="match status" value="1"/>
</dbReference>
<dbReference type="InterPro" id="IPR058562">
    <property type="entry name" value="MJ0586_N"/>
</dbReference>
<reference evidence="4 5" key="1">
    <citation type="journal article" date="2013" name="PLoS ONE">
        <title>Assembly-driven community genomics of a hypersaline microbial ecosystem.</title>
        <authorList>
            <person name="Podell S."/>
            <person name="Ugalde J.A."/>
            <person name="Narasingarao P."/>
            <person name="Banfield J.F."/>
            <person name="Heidelberg K.B."/>
            <person name="Allen E.E."/>
        </authorList>
    </citation>
    <scope>NUCLEOTIDE SEQUENCE [LARGE SCALE GENOMIC DNA]</scope>
    <source>
        <strain evidence="5">J07HQW2</strain>
    </source>
</reference>
<dbReference type="HOGENOM" id="CLU_1574931_0_0_2"/>
<accession>U1PMW7</accession>
<evidence type="ECO:0000256" key="1">
    <source>
        <dbReference type="SAM" id="MobiDB-lite"/>
    </source>
</evidence>
<dbReference type="InterPro" id="IPR010982">
    <property type="entry name" value="Lambda_DNA-bd_dom_sf"/>
</dbReference>
<feature type="compositionally biased region" description="Basic and acidic residues" evidence="1">
    <location>
        <begin position="86"/>
        <end position="103"/>
    </location>
</feature>